<dbReference type="RefSeq" id="XP_024350462.1">
    <property type="nucleotide sequence ID" value="XM_024495116.1"/>
</dbReference>
<evidence type="ECO:0000313" key="3">
    <source>
        <dbReference type="Proteomes" id="UP000019149"/>
    </source>
</evidence>
<sequence length="142" mass="15954">MRSLVLSSKSTKNKGADLYVSITLIFRLSVLVRGWINATVAKVQPLSDVPQIATPVLGATSFIDNKIVGQKIIYTPLNKRIIFKNVVFKNASKDKKCIQFTYFLTIIIKPNANLLFFIIVATLVVPTDKRRRNNRTGYVLPT</sequence>
<keyword evidence="1" id="KW-1133">Transmembrane helix</keyword>
<dbReference type="CTD" id="36341582"/>
<keyword evidence="1" id="KW-0812">Transmembrane</keyword>
<dbReference type="EMBL" id="APAU02000047">
    <property type="protein sequence ID" value="EUB59266.1"/>
    <property type="molecule type" value="Genomic_DNA"/>
</dbReference>
<accession>W6UED4</accession>
<protein>
    <submittedName>
        <fullName evidence="2">Uncharacterized protein</fullName>
    </submittedName>
</protein>
<dbReference type="GeneID" id="36341582"/>
<organism evidence="2 3">
    <name type="scientific">Echinococcus granulosus</name>
    <name type="common">Hydatid tapeworm</name>
    <dbReference type="NCBI Taxonomy" id="6210"/>
    <lineage>
        <taxon>Eukaryota</taxon>
        <taxon>Metazoa</taxon>
        <taxon>Spiralia</taxon>
        <taxon>Lophotrochozoa</taxon>
        <taxon>Platyhelminthes</taxon>
        <taxon>Cestoda</taxon>
        <taxon>Eucestoda</taxon>
        <taxon>Cyclophyllidea</taxon>
        <taxon>Taeniidae</taxon>
        <taxon>Echinococcus</taxon>
        <taxon>Echinococcus granulosus group</taxon>
    </lineage>
</organism>
<proteinExistence type="predicted"/>
<dbReference type="KEGG" id="egl:EGR_05867"/>
<feature type="transmembrane region" description="Helical" evidence="1">
    <location>
        <begin position="100"/>
        <end position="125"/>
    </location>
</feature>
<keyword evidence="3" id="KW-1185">Reference proteome</keyword>
<gene>
    <name evidence="2" type="ORF">EGR_05867</name>
</gene>
<evidence type="ECO:0000313" key="2">
    <source>
        <dbReference type="EMBL" id="EUB59266.1"/>
    </source>
</evidence>
<evidence type="ECO:0000256" key="1">
    <source>
        <dbReference type="SAM" id="Phobius"/>
    </source>
</evidence>
<comment type="caution">
    <text evidence="2">The sequence shown here is derived from an EMBL/GenBank/DDBJ whole genome shotgun (WGS) entry which is preliminary data.</text>
</comment>
<reference evidence="2 3" key="1">
    <citation type="journal article" date="2013" name="Nat. Genet.">
        <title>The genome of the hydatid tapeworm Echinococcus granulosus.</title>
        <authorList>
            <person name="Zheng H."/>
            <person name="Zhang W."/>
            <person name="Zhang L."/>
            <person name="Zhang Z."/>
            <person name="Li J."/>
            <person name="Lu G."/>
            <person name="Zhu Y."/>
            <person name="Wang Y."/>
            <person name="Huang Y."/>
            <person name="Liu J."/>
            <person name="Kang H."/>
            <person name="Chen J."/>
            <person name="Wang L."/>
            <person name="Chen A."/>
            <person name="Yu S."/>
            <person name="Gao Z."/>
            <person name="Jin L."/>
            <person name="Gu W."/>
            <person name="Wang Z."/>
            <person name="Zhao L."/>
            <person name="Shi B."/>
            <person name="Wen H."/>
            <person name="Lin R."/>
            <person name="Jones M.K."/>
            <person name="Brejova B."/>
            <person name="Vinar T."/>
            <person name="Zhao G."/>
            <person name="McManus D.P."/>
            <person name="Chen Z."/>
            <person name="Zhou Y."/>
            <person name="Wang S."/>
        </authorList>
    </citation>
    <scope>NUCLEOTIDE SEQUENCE [LARGE SCALE GENOMIC DNA]</scope>
</reference>
<dbReference type="Proteomes" id="UP000019149">
    <property type="component" value="Unassembled WGS sequence"/>
</dbReference>
<keyword evidence="1" id="KW-0472">Membrane</keyword>
<dbReference type="AlphaFoldDB" id="W6UED4"/>
<name>W6UED4_ECHGR</name>